<dbReference type="GO" id="GO:0016702">
    <property type="term" value="F:oxidoreductase activity, acting on single donors with incorporation of molecular oxygen, incorporation of two atoms of oxygen"/>
    <property type="evidence" value="ECO:0007669"/>
    <property type="project" value="UniProtKB-ARBA"/>
</dbReference>
<evidence type="ECO:0000256" key="2">
    <source>
        <dbReference type="ARBA" id="ARBA00007581"/>
    </source>
</evidence>
<reference evidence="8" key="1">
    <citation type="submission" date="2021-02" db="EMBL/GenBank/DDBJ databases">
        <authorList>
            <person name="Nowell W R."/>
        </authorList>
    </citation>
    <scope>NUCLEOTIDE SEQUENCE</scope>
</reference>
<keyword evidence="4" id="KW-0862">Zinc</keyword>
<sequence length="264" mass="29060">MSNRAVSMFIPHGGGPMPLLNDPGHRAIIEFLTGKARTLLGLPKAIILVTAHWEEHVPTISSAENHSLLYDYSGFPREAYHVKYPAKGSPSVAEQVKLALNKQGFHAKLDNRRGWDHGVFVPLLLLVPDANIPIVQLSVLESQSAEEHIRMGRALSSLRDENIAIIGSGMSFHNLRAFFSQLPIDNNTPFEDAIQDACESIGLERDEKLLKWEKFNEARYAHPVGHAEHFMPLLVAAGAGGDSKGKNVARLPFMGAVVSAYLWS</sequence>
<dbReference type="EMBL" id="CAJOBA010003669">
    <property type="protein sequence ID" value="CAF3689185.1"/>
    <property type="molecule type" value="Genomic_DNA"/>
</dbReference>
<organism evidence="8 11">
    <name type="scientific">Didymodactylos carnosus</name>
    <dbReference type="NCBI Taxonomy" id="1234261"/>
    <lineage>
        <taxon>Eukaryota</taxon>
        <taxon>Metazoa</taxon>
        <taxon>Spiralia</taxon>
        <taxon>Gnathifera</taxon>
        <taxon>Rotifera</taxon>
        <taxon>Eurotatoria</taxon>
        <taxon>Bdelloidea</taxon>
        <taxon>Philodinida</taxon>
        <taxon>Philodinidae</taxon>
        <taxon>Didymodactylos</taxon>
    </lineage>
</organism>
<gene>
    <name evidence="8" type="ORF">GPM918_LOCUS13525</name>
    <name evidence="7" type="ORF">OVA965_LOCUS10068</name>
    <name evidence="10" type="ORF">SRO942_LOCUS13525</name>
    <name evidence="9" type="ORF">TMI583_LOCUS10064</name>
</gene>
<keyword evidence="5" id="KW-0560">Oxidoreductase</keyword>
<proteinExistence type="inferred from homology"/>
<dbReference type="Gene3D" id="3.40.830.10">
    <property type="entry name" value="LigB-like"/>
    <property type="match status" value="1"/>
</dbReference>
<evidence type="ECO:0000313" key="10">
    <source>
        <dbReference type="EMBL" id="CAF3768044.1"/>
    </source>
</evidence>
<evidence type="ECO:0000259" key="6">
    <source>
        <dbReference type="Pfam" id="PF02900"/>
    </source>
</evidence>
<evidence type="ECO:0000256" key="5">
    <source>
        <dbReference type="ARBA" id="ARBA00023002"/>
    </source>
</evidence>
<dbReference type="EMBL" id="CAJOBC010003119">
    <property type="protein sequence ID" value="CAF3768044.1"/>
    <property type="molecule type" value="Genomic_DNA"/>
</dbReference>
<evidence type="ECO:0000256" key="3">
    <source>
        <dbReference type="ARBA" id="ARBA00022723"/>
    </source>
</evidence>
<dbReference type="Pfam" id="PF02900">
    <property type="entry name" value="LigB"/>
    <property type="match status" value="1"/>
</dbReference>
<comment type="caution">
    <text evidence="8">The sequence shown here is derived from an EMBL/GenBank/DDBJ whole genome shotgun (WGS) entry which is preliminary data.</text>
</comment>
<evidence type="ECO:0000313" key="8">
    <source>
        <dbReference type="EMBL" id="CAF0996431.1"/>
    </source>
</evidence>
<dbReference type="EMBL" id="CAJNOQ010003119">
    <property type="protein sequence ID" value="CAF0996431.1"/>
    <property type="molecule type" value="Genomic_DNA"/>
</dbReference>
<evidence type="ECO:0000313" key="7">
    <source>
        <dbReference type="EMBL" id="CAF0909959.1"/>
    </source>
</evidence>
<dbReference type="Proteomes" id="UP000677228">
    <property type="component" value="Unassembled WGS sequence"/>
</dbReference>
<keyword evidence="3" id="KW-0479">Metal-binding</keyword>
<comment type="similarity">
    <text evidence="2">Belongs to the DODA-type extradiol aromatic ring-opening dioxygenase family.</text>
</comment>
<dbReference type="PANTHER" id="PTHR30096">
    <property type="entry name" value="4,5-DOPA DIOXYGENASE EXTRADIOL-LIKE PROTEIN"/>
    <property type="match status" value="1"/>
</dbReference>
<dbReference type="GO" id="GO:0008270">
    <property type="term" value="F:zinc ion binding"/>
    <property type="evidence" value="ECO:0007669"/>
    <property type="project" value="InterPro"/>
</dbReference>
<dbReference type="Proteomes" id="UP000682733">
    <property type="component" value="Unassembled WGS sequence"/>
</dbReference>
<dbReference type="AlphaFoldDB" id="A0A814GHJ9"/>
<protein>
    <recommendedName>
        <fullName evidence="6">Extradiol ring-cleavage dioxygenase class III enzyme subunit B domain-containing protein</fullName>
    </recommendedName>
</protein>
<comment type="cofactor">
    <cofactor evidence="1">
        <name>Zn(2+)</name>
        <dbReference type="ChEBI" id="CHEBI:29105"/>
    </cofactor>
</comment>
<dbReference type="CDD" id="cd07363">
    <property type="entry name" value="45_DOPA_Dioxygenase"/>
    <property type="match status" value="1"/>
</dbReference>
<evidence type="ECO:0000313" key="9">
    <source>
        <dbReference type="EMBL" id="CAF3689185.1"/>
    </source>
</evidence>
<dbReference type="SUPFAM" id="SSF53213">
    <property type="entry name" value="LigB-like"/>
    <property type="match status" value="1"/>
</dbReference>
<evidence type="ECO:0000313" key="11">
    <source>
        <dbReference type="Proteomes" id="UP000663829"/>
    </source>
</evidence>
<accession>A0A814GHJ9</accession>
<dbReference type="Proteomes" id="UP000681722">
    <property type="component" value="Unassembled WGS sequence"/>
</dbReference>
<evidence type="ECO:0000256" key="4">
    <source>
        <dbReference type="ARBA" id="ARBA00022833"/>
    </source>
</evidence>
<dbReference type="OrthoDB" id="7396853at2759"/>
<dbReference type="PANTHER" id="PTHR30096:SF0">
    <property type="entry name" value="4,5-DOPA DIOXYGENASE EXTRADIOL-LIKE PROTEIN"/>
    <property type="match status" value="1"/>
</dbReference>
<dbReference type="GO" id="GO:0008198">
    <property type="term" value="F:ferrous iron binding"/>
    <property type="evidence" value="ECO:0007669"/>
    <property type="project" value="InterPro"/>
</dbReference>
<feature type="domain" description="Extradiol ring-cleavage dioxygenase class III enzyme subunit B" evidence="6">
    <location>
        <begin position="42"/>
        <end position="246"/>
    </location>
</feature>
<name>A0A814GHJ9_9BILA</name>
<dbReference type="PIRSF" id="PIRSF006157">
    <property type="entry name" value="Doxgns_DODA"/>
    <property type="match status" value="1"/>
</dbReference>
<keyword evidence="11" id="KW-1185">Reference proteome</keyword>
<dbReference type="Proteomes" id="UP000663829">
    <property type="component" value="Unassembled WGS sequence"/>
</dbReference>
<dbReference type="EMBL" id="CAJNOK010003668">
    <property type="protein sequence ID" value="CAF0909959.1"/>
    <property type="molecule type" value="Genomic_DNA"/>
</dbReference>
<dbReference type="InterPro" id="IPR014436">
    <property type="entry name" value="Extradiol_dOase_DODA"/>
</dbReference>
<dbReference type="InterPro" id="IPR004183">
    <property type="entry name" value="Xdiol_dOase_suB"/>
</dbReference>
<evidence type="ECO:0000256" key="1">
    <source>
        <dbReference type="ARBA" id="ARBA00001947"/>
    </source>
</evidence>